<protein>
    <submittedName>
        <fullName evidence="1">Uncharacterized protein</fullName>
    </submittedName>
</protein>
<accession>A0A073K2S0</accession>
<dbReference type="AlphaFoldDB" id="A0A073K2S0"/>
<evidence type="ECO:0000313" key="1">
    <source>
        <dbReference type="EMBL" id="KEK16091.1"/>
    </source>
</evidence>
<evidence type="ECO:0000313" key="2">
    <source>
        <dbReference type="Proteomes" id="UP000027731"/>
    </source>
</evidence>
<organism evidence="1 2">
    <name type="scientific">Limosilactobacillus reuteri</name>
    <name type="common">Lactobacillus reuteri</name>
    <dbReference type="NCBI Taxonomy" id="1598"/>
    <lineage>
        <taxon>Bacteria</taxon>
        <taxon>Bacillati</taxon>
        <taxon>Bacillota</taxon>
        <taxon>Bacilli</taxon>
        <taxon>Lactobacillales</taxon>
        <taxon>Lactobacillaceae</taxon>
        <taxon>Limosilactobacillus</taxon>
    </lineage>
</organism>
<reference evidence="1 2" key="1">
    <citation type="submission" date="2014-06" db="EMBL/GenBank/DDBJ databases">
        <title>Genetic determinant of reutericyclin biosynthesis of Lactobacillus reuteri.</title>
        <authorList>
            <person name="Lin X."/>
            <person name="Duar R."/>
            <person name="Walter J."/>
            <person name="Gaenzle M."/>
        </authorList>
    </citation>
    <scope>NUCLEOTIDE SEQUENCE [LARGE SCALE GENOMIC DNA]</scope>
    <source>
        <strain evidence="1 2">LTH2584</strain>
    </source>
</reference>
<name>A0A073K2S0_LIMRT</name>
<dbReference type="PATRIC" id="fig|1598.90.peg.497"/>
<gene>
    <name evidence="1" type="ORF">LR3_08465</name>
</gene>
<sequence>MIVMSNKIYRVLDEESGAYISKVAGFIRSEKYTKVDSAYVYNKEQATKIVRLMNYMRDHMLKEENLPSKLEESLRSQTLAIIEVELKDVKLSLEEIARALESAKAKKIPEEQAFRNAQWERIRRYHDYFDYDISTPSHQYIYMCDFF</sequence>
<dbReference type="EMBL" id="JOSX01000010">
    <property type="protein sequence ID" value="KEK16091.1"/>
    <property type="molecule type" value="Genomic_DNA"/>
</dbReference>
<proteinExistence type="predicted"/>
<dbReference type="Proteomes" id="UP000027731">
    <property type="component" value="Unassembled WGS sequence"/>
</dbReference>
<comment type="caution">
    <text evidence="1">The sequence shown here is derived from an EMBL/GenBank/DDBJ whole genome shotgun (WGS) entry which is preliminary data.</text>
</comment>